<dbReference type="OrthoDB" id="3365224at2759"/>
<dbReference type="GeneID" id="37107843"/>
<organism evidence="5 6">
    <name type="scientific">Aspergillus sclerotioniger CBS 115572</name>
    <dbReference type="NCBI Taxonomy" id="1450535"/>
    <lineage>
        <taxon>Eukaryota</taxon>
        <taxon>Fungi</taxon>
        <taxon>Dikarya</taxon>
        <taxon>Ascomycota</taxon>
        <taxon>Pezizomycotina</taxon>
        <taxon>Eurotiomycetes</taxon>
        <taxon>Eurotiomycetidae</taxon>
        <taxon>Eurotiales</taxon>
        <taxon>Aspergillaceae</taxon>
        <taxon>Aspergillus</taxon>
        <taxon>Aspergillus subgen. Circumdati</taxon>
    </lineage>
</organism>
<protein>
    <submittedName>
        <fullName evidence="5">Respiratory complex assembly protein Rmp1</fullName>
    </submittedName>
</protein>
<feature type="compositionally biased region" description="Basic residues" evidence="1">
    <location>
        <begin position="57"/>
        <end position="76"/>
    </location>
</feature>
<dbReference type="Pfam" id="PF20777">
    <property type="entry name" value="KH_SLS1_2"/>
    <property type="match status" value="1"/>
</dbReference>
<proteinExistence type="predicted"/>
<feature type="domain" description="SLS1 second KH" evidence="3">
    <location>
        <begin position="321"/>
        <end position="382"/>
    </location>
</feature>
<dbReference type="Proteomes" id="UP000246702">
    <property type="component" value="Unassembled WGS sequence"/>
</dbReference>
<dbReference type="RefSeq" id="XP_025472567.1">
    <property type="nucleotide sequence ID" value="XM_025605700.1"/>
</dbReference>
<evidence type="ECO:0000259" key="2">
    <source>
        <dbReference type="Pfam" id="PF20776"/>
    </source>
</evidence>
<evidence type="ECO:0000259" key="4">
    <source>
        <dbReference type="Pfam" id="PF20778"/>
    </source>
</evidence>
<dbReference type="EMBL" id="MSFK01000002">
    <property type="protein sequence ID" value="PWY95806.1"/>
    <property type="molecule type" value="Genomic_DNA"/>
</dbReference>
<keyword evidence="6" id="KW-1185">Reference proteome</keyword>
<evidence type="ECO:0000313" key="6">
    <source>
        <dbReference type="Proteomes" id="UP000246702"/>
    </source>
</evidence>
<evidence type="ECO:0000259" key="3">
    <source>
        <dbReference type="Pfam" id="PF20777"/>
    </source>
</evidence>
<dbReference type="InterPro" id="IPR048748">
    <property type="entry name" value="SLS1_KH2"/>
</dbReference>
<comment type="caution">
    <text evidence="5">The sequence shown here is derived from an EMBL/GenBank/DDBJ whole genome shotgun (WGS) entry which is preliminary data.</text>
</comment>
<reference evidence="5 6" key="1">
    <citation type="submission" date="2016-12" db="EMBL/GenBank/DDBJ databases">
        <title>The genomes of Aspergillus section Nigri reveals drivers in fungal speciation.</title>
        <authorList>
            <consortium name="DOE Joint Genome Institute"/>
            <person name="Vesth T.C."/>
            <person name="Nybo J."/>
            <person name="Theobald S."/>
            <person name="Brandl J."/>
            <person name="Frisvad J.C."/>
            <person name="Nielsen K.F."/>
            <person name="Lyhne E.K."/>
            <person name="Kogle M.E."/>
            <person name="Kuo A."/>
            <person name="Riley R."/>
            <person name="Clum A."/>
            <person name="Nolan M."/>
            <person name="Lipzen A."/>
            <person name="Salamov A."/>
            <person name="Henrissat B."/>
            <person name="Wiebenga A."/>
            <person name="De Vries R.P."/>
            <person name="Grigoriev I.V."/>
            <person name="Mortensen U.H."/>
            <person name="Andersen M.R."/>
            <person name="Baker S.E."/>
        </authorList>
    </citation>
    <scope>NUCLEOTIDE SEQUENCE [LARGE SCALE GENOMIC DNA]</scope>
    <source>
        <strain evidence="5 6">CBS 115572</strain>
    </source>
</reference>
<evidence type="ECO:0000256" key="1">
    <source>
        <dbReference type="SAM" id="MobiDB-lite"/>
    </source>
</evidence>
<name>A0A317XB80_9EURO</name>
<dbReference type="AlphaFoldDB" id="A0A317XB80"/>
<dbReference type="Pfam" id="PF20778">
    <property type="entry name" value="SLS1_C"/>
    <property type="match status" value="1"/>
</dbReference>
<dbReference type="PROSITE" id="PS51257">
    <property type="entry name" value="PROKAR_LIPOPROTEIN"/>
    <property type="match status" value="1"/>
</dbReference>
<feature type="domain" description="SLS1 C-terminal" evidence="4">
    <location>
        <begin position="414"/>
        <end position="748"/>
    </location>
</feature>
<accession>A0A317XB80</accession>
<dbReference type="STRING" id="1450535.A0A317XB80"/>
<sequence>MLSRSSNSAAGLLSCRLLPECRASFLPSALRRRNGAIRFESTESDAQDTPLPSPHPPRAHRPPRQRRPHKRSRGRKVPISVSTLGNPGEVVVVQERQRRQLRKAKEGPKEIFDRTALPLFLREIENDDNYVDSELLKTRVESLRDNLQPQHKLTVADWEGLRNELQSSFTYRQLSDYISETREDSSNQDGTKVAQWTPGISEFLETGDLSSRRGVADRVAPSQALMGKHLLAERILRDCWHLGVLDEVGQLDMHLPTPALSLLLNSQHFSFEELASLHEANIDVMHAFGLVRITGRQRICESISEIIHDTTTRVRQEDIELPPDETRTKVNNRIFTSDFLSWVTKTYRVAFEQTTPHTPNRIFYLVENKQDADNARRALNLAYYGANAPPVPFSTYVPSTEPASVHDVDPENNTTWPDRQKAWFRWATPATQAPEISPLDTQFFDNHQTRLSDELFKLLRQKSVTYHANQETGADVHESVTAAVGKCLFLRKPFFEESSVNASQLGKMSLPRTFTTDIPRAAQFLRMLAPQPVDEHQQAHRIRLVPSALNANVFPQLELEVTAKTNRRPDDPDPELAMRSAKLILAESNVDYLLPENGLDLRFTRKLTRELLTSSQDSFSLKALEECLRGLFTRSITSDGELPLPAFTQVTLPRDILGQDTTSTEYMFLPVSDIRGTRIHRYDFRGQQLNYAFYESGPFNPYQTSDLFLNMDTAKDESASAESVSETDVSRDALKDNFHTFYKTACALAFELDKARRLEASWDSTGAI</sequence>
<dbReference type="Pfam" id="PF20776">
    <property type="entry name" value="SLS1_N"/>
    <property type="match status" value="1"/>
</dbReference>
<feature type="region of interest" description="Disordered" evidence="1">
    <location>
        <begin position="39"/>
        <end position="83"/>
    </location>
</feature>
<gene>
    <name evidence="5" type="ORF">BO94DRAFT_136889</name>
</gene>
<feature type="domain" description="SLS1 N-terminal" evidence="2">
    <location>
        <begin position="132"/>
        <end position="244"/>
    </location>
</feature>
<dbReference type="InterPro" id="IPR048401">
    <property type="entry name" value="SLS1_C"/>
</dbReference>
<evidence type="ECO:0000313" key="5">
    <source>
        <dbReference type="EMBL" id="PWY95806.1"/>
    </source>
</evidence>
<dbReference type="InterPro" id="IPR048400">
    <property type="entry name" value="SLS1_N"/>
</dbReference>